<proteinExistence type="inferred from homology"/>
<evidence type="ECO:0000256" key="2">
    <source>
        <dbReference type="ARBA" id="ARBA00022801"/>
    </source>
</evidence>
<dbReference type="SUPFAM" id="SSF49785">
    <property type="entry name" value="Galactose-binding domain-like"/>
    <property type="match status" value="1"/>
</dbReference>
<dbReference type="Pfam" id="PF00884">
    <property type="entry name" value="Sulfatase"/>
    <property type="match status" value="1"/>
</dbReference>
<keyword evidence="2" id="KW-0378">Hydrolase</keyword>
<evidence type="ECO:0000313" key="4">
    <source>
        <dbReference type="EMBL" id="SVA47453.1"/>
    </source>
</evidence>
<dbReference type="Gene3D" id="2.60.120.260">
    <property type="entry name" value="Galactose-binding domain-like"/>
    <property type="match status" value="1"/>
</dbReference>
<dbReference type="PANTHER" id="PTHR42693">
    <property type="entry name" value="ARYLSULFATASE FAMILY MEMBER"/>
    <property type="match status" value="1"/>
</dbReference>
<dbReference type="Gene3D" id="3.40.720.10">
    <property type="entry name" value="Alkaline Phosphatase, subunit A"/>
    <property type="match status" value="1"/>
</dbReference>
<dbReference type="GO" id="GO:0004065">
    <property type="term" value="F:arylsulfatase activity"/>
    <property type="evidence" value="ECO:0007669"/>
    <property type="project" value="TreeGrafter"/>
</dbReference>
<dbReference type="Pfam" id="PF14707">
    <property type="entry name" value="Sulfatase_C"/>
    <property type="match status" value="1"/>
</dbReference>
<dbReference type="Gene3D" id="3.30.1120.10">
    <property type="match status" value="1"/>
</dbReference>
<dbReference type="InterPro" id="IPR008979">
    <property type="entry name" value="Galactose-bd-like_sf"/>
</dbReference>
<dbReference type="PROSITE" id="PS51257">
    <property type="entry name" value="PROKAR_LIPOPROTEIN"/>
    <property type="match status" value="1"/>
</dbReference>
<dbReference type="PANTHER" id="PTHR42693:SF53">
    <property type="entry name" value="ENDO-4-O-SULFATASE"/>
    <property type="match status" value="1"/>
</dbReference>
<evidence type="ECO:0000256" key="1">
    <source>
        <dbReference type="ARBA" id="ARBA00008779"/>
    </source>
</evidence>
<dbReference type="InterPro" id="IPR050738">
    <property type="entry name" value="Sulfatase"/>
</dbReference>
<dbReference type="CDD" id="cd16026">
    <property type="entry name" value="GALNS_like"/>
    <property type="match status" value="1"/>
</dbReference>
<sequence>MRFIITIQLLLFFLGCGQKSDFPNIIIIFTDDQGYGDLGCYGAEGFKTPNIDAMAKDGIRFTDFYVSQAVCSASRASLMTGSYAERVGVQGALVPWDLKGLDPKTETIAKLLKRHGYTNAVFGKWHLGHTEKYLPLQNGFDEYAGLICSNDMWPVDYDGSPLTGKKWSYYPPMSFWDGNDPADKIETLDDQGTLTTRITERAVEFINRNKNNPFFLYVPHPMPHQPIAVSEKFAGKSELGLYGDVMMEIDWSVGKIIEALKNNGIDNNTLIIYASDNGPWLNFGKWGGSAGPLREGKGSMWEGGARVPCIMRWPDKIKSNQVIPNIAGTIDILPTIAEIVGEKNIRNKIDGVSLIPLLYSAPNANPRNELFYYYGEKLIAVRKGKWKLVFPHVYRSYENVQPGENLHPGPYGKGKAGLELYDLNNDIGETTDLAEQFQDIVKELEELGEQARTILGDKITGRIGSEAYTTICGVPPSLVKLDHSGVGKSMMLENRAHKKYPGESSDALINGLGGTTNFRDVSWQGFEAEDMIVTIDLGRIRKVNSIEARFLQDQVVWIFLPQKVEIEHSTDGKFFKTIYESFPNNDFSLIQDIFRYHTAPIDLESRYIRVKGMNLNKCPDYHPGAGESCWVFADEIIIH</sequence>
<dbReference type="InterPro" id="IPR017850">
    <property type="entry name" value="Alkaline_phosphatase_core_sf"/>
</dbReference>
<accession>A0A381W6D8</accession>
<name>A0A381W6D8_9ZZZZ</name>
<comment type="similarity">
    <text evidence="1">Belongs to the sulfatase family.</text>
</comment>
<gene>
    <name evidence="4" type="ORF">METZ01_LOCUS100307</name>
</gene>
<protein>
    <recommendedName>
        <fullName evidence="3">Sulfatase N-terminal domain-containing protein</fullName>
    </recommendedName>
</protein>
<evidence type="ECO:0000259" key="3">
    <source>
        <dbReference type="Pfam" id="PF00884"/>
    </source>
</evidence>
<dbReference type="AlphaFoldDB" id="A0A381W6D8"/>
<dbReference type="SUPFAM" id="SSF53649">
    <property type="entry name" value="Alkaline phosphatase-like"/>
    <property type="match status" value="1"/>
</dbReference>
<organism evidence="4">
    <name type="scientific">marine metagenome</name>
    <dbReference type="NCBI Taxonomy" id="408172"/>
    <lineage>
        <taxon>unclassified sequences</taxon>
        <taxon>metagenomes</taxon>
        <taxon>ecological metagenomes</taxon>
    </lineage>
</organism>
<dbReference type="EMBL" id="UINC01010689">
    <property type="protein sequence ID" value="SVA47453.1"/>
    <property type="molecule type" value="Genomic_DNA"/>
</dbReference>
<feature type="domain" description="Sulfatase N-terminal" evidence="3">
    <location>
        <begin position="23"/>
        <end position="341"/>
    </location>
</feature>
<dbReference type="InterPro" id="IPR000917">
    <property type="entry name" value="Sulfatase_N"/>
</dbReference>
<reference evidence="4" key="1">
    <citation type="submission" date="2018-05" db="EMBL/GenBank/DDBJ databases">
        <authorList>
            <person name="Lanie J.A."/>
            <person name="Ng W.-L."/>
            <person name="Kazmierczak K.M."/>
            <person name="Andrzejewski T.M."/>
            <person name="Davidsen T.M."/>
            <person name="Wayne K.J."/>
            <person name="Tettelin H."/>
            <person name="Glass J.I."/>
            <person name="Rusch D."/>
            <person name="Podicherti R."/>
            <person name="Tsui H.-C.T."/>
            <person name="Winkler M.E."/>
        </authorList>
    </citation>
    <scope>NUCLEOTIDE SEQUENCE</scope>
</reference>